<organism evidence="2 3">
    <name type="scientific">Calidris pygmaea</name>
    <name type="common">Spoon-billed sandpiper</name>
    <dbReference type="NCBI Taxonomy" id="425635"/>
    <lineage>
        <taxon>Eukaryota</taxon>
        <taxon>Metazoa</taxon>
        <taxon>Chordata</taxon>
        <taxon>Craniata</taxon>
        <taxon>Vertebrata</taxon>
        <taxon>Euteleostomi</taxon>
        <taxon>Archelosauria</taxon>
        <taxon>Archosauria</taxon>
        <taxon>Dinosauria</taxon>
        <taxon>Saurischia</taxon>
        <taxon>Theropoda</taxon>
        <taxon>Coelurosauria</taxon>
        <taxon>Aves</taxon>
        <taxon>Neognathae</taxon>
        <taxon>Neoaves</taxon>
        <taxon>Charadriiformes</taxon>
        <taxon>Scolopacidae</taxon>
        <taxon>Calidris</taxon>
    </lineage>
</organism>
<evidence type="ECO:0000256" key="1">
    <source>
        <dbReference type="SAM" id="MobiDB-lite"/>
    </source>
</evidence>
<feature type="region of interest" description="Disordered" evidence="1">
    <location>
        <begin position="1"/>
        <end position="23"/>
    </location>
</feature>
<name>A0A8C3PMC0_9CHAR</name>
<keyword evidence="3" id="KW-1185">Reference proteome</keyword>
<evidence type="ECO:0000313" key="3">
    <source>
        <dbReference type="Proteomes" id="UP000694419"/>
    </source>
</evidence>
<evidence type="ECO:0000313" key="2">
    <source>
        <dbReference type="Ensembl" id="ENSCPGP00000012427.1"/>
    </source>
</evidence>
<reference evidence="2" key="2">
    <citation type="submission" date="2025-09" db="UniProtKB">
        <authorList>
            <consortium name="Ensembl"/>
        </authorList>
    </citation>
    <scope>IDENTIFICATION</scope>
</reference>
<accession>A0A8C3PMC0</accession>
<feature type="compositionally biased region" description="Basic residues" evidence="1">
    <location>
        <begin position="8"/>
        <end position="23"/>
    </location>
</feature>
<sequence>TEQSVQKTARKTRTSRQISPKHKGLPTSVPVLLFLGRRVSLFLSTVVWGMKAGQTHEFKKIPWWC</sequence>
<dbReference type="AlphaFoldDB" id="A0A8C3PMC0"/>
<dbReference type="Ensembl" id="ENSCPGT00000013621.1">
    <property type="protein sequence ID" value="ENSCPGP00000012427.1"/>
    <property type="gene ID" value="ENSCPGG00000008823.1"/>
</dbReference>
<protein>
    <submittedName>
        <fullName evidence="2">Uncharacterized protein</fullName>
    </submittedName>
</protein>
<proteinExistence type="predicted"/>
<reference evidence="2" key="1">
    <citation type="submission" date="2025-08" db="UniProtKB">
        <authorList>
            <consortium name="Ensembl"/>
        </authorList>
    </citation>
    <scope>IDENTIFICATION</scope>
</reference>
<dbReference type="Proteomes" id="UP000694419">
    <property type="component" value="Unplaced"/>
</dbReference>